<feature type="binding site" evidence="9">
    <location>
        <position position="129"/>
    </location>
    <ligand>
        <name>L-aspartate</name>
        <dbReference type="ChEBI" id="CHEBI:29991"/>
    </ligand>
</feature>
<evidence type="ECO:0000313" key="12">
    <source>
        <dbReference type="EMBL" id="RDB72503.1"/>
    </source>
</evidence>
<evidence type="ECO:0000256" key="9">
    <source>
        <dbReference type="HAMAP-Rule" id="MF_00005"/>
    </source>
</evidence>
<dbReference type="GO" id="GO:0000050">
    <property type="term" value="P:urea cycle"/>
    <property type="evidence" value="ECO:0007669"/>
    <property type="project" value="TreeGrafter"/>
</dbReference>
<feature type="binding site" evidence="9">
    <location>
        <position position="133"/>
    </location>
    <ligand>
        <name>L-aspartate</name>
        <dbReference type="ChEBI" id="CHEBI:29991"/>
    </ligand>
</feature>
<sequence length="464" mass="51387">MAQQQTQQTQQKDKAVLAYSGGLDTSVCIKWLQEEKDLDVIAVVGDVGQEHEGLEKIKQKALKTGAVECLVVDMRDVFAQDFLSKALAANALYENKYPLVSALSRPLISKHLVDAAHKFGAKYIAHGCTGKGNDQVRFEASILMLDPDIEIIAPVREWDLHTRSEEMEWAQAHGIEVPTTKKSPYSIDDNLWGRAIECGVLEDPWMEPPTDIYTMTVDPTEAPDEPQYVELEFARGLPYAIDGSQKSFLGIIYALNEIAGKHGYGRIDMIENRLVGVKSRECYEVPGALSLIQAHKALEDLVLEREVLHFKLGMEQEWAKCVYNGQWFSPLKEAVDAFLASTQRCVAGTVKLKFYKGSCTVVGRKSAYSLYDYALATYDKDDSFDHAAAKGFIQLQTLSAKTWASNRRQEGAPAELFDAQKKVGPLTKGAYEDVTPVWKQVAEAENAAVVEEAEAALQGAAEKA</sequence>
<dbReference type="EMBL" id="PPTU01000003">
    <property type="protein sequence ID" value="RDB72503.1"/>
    <property type="molecule type" value="Genomic_DNA"/>
</dbReference>
<dbReference type="PROSITE" id="PS00564">
    <property type="entry name" value="ARGININOSUCCIN_SYN_1"/>
    <property type="match status" value="1"/>
</dbReference>
<evidence type="ECO:0000256" key="3">
    <source>
        <dbReference type="ARBA" id="ARBA00012286"/>
    </source>
</evidence>
<dbReference type="Gene3D" id="3.40.50.620">
    <property type="entry name" value="HUPs"/>
    <property type="match status" value="1"/>
</dbReference>
<dbReference type="GO" id="GO:0005737">
    <property type="term" value="C:cytoplasm"/>
    <property type="evidence" value="ECO:0007669"/>
    <property type="project" value="UniProtKB-SubCell"/>
</dbReference>
<dbReference type="FunFam" id="3.90.1260.10:FF:000007">
    <property type="entry name" value="Argininosuccinate synthase"/>
    <property type="match status" value="1"/>
</dbReference>
<dbReference type="InterPro" id="IPR048267">
    <property type="entry name" value="Arginosuc_syn_N"/>
</dbReference>
<dbReference type="CDD" id="cd01999">
    <property type="entry name" value="ASS"/>
    <property type="match status" value="1"/>
</dbReference>
<keyword evidence="4 9" id="KW-0055">Arginine biosynthesis</keyword>
<keyword evidence="8 9" id="KW-0067">ATP-binding</keyword>
<keyword evidence="5 9" id="KW-0436">Ligase</keyword>
<dbReference type="PANTHER" id="PTHR11587">
    <property type="entry name" value="ARGININOSUCCINATE SYNTHASE"/>
    <property type="match status" value="1"/>
</dbReference>
<dbReference type="SUPFAM" id="SSF52402">
    <property type="entry name" value="Adenine nucleotide alpha hydrolases-like"/>
    <property type="match status" value="1"/>
</dbReference>
<dbReference type="Gene3D" id="3.90.1260.10">
    <property type="entry name" value="Argininosuccinate synthetase, chain A, domain 2"/>
    <property type="match status" value="1"/>
</dbReference>
<feature type="binding site" evidence="9">
    <location>
        <position position="134"/>
    </location>
    <ligand>
        <name>L-aspartate</name>
        <dbReference type="ChEBI" id="CHEBI:29991"/>
    </ligand>
</feature>
<evidence type="ECO:0000256" key="8">
    <source>
        <dbReference type="ARBA" id="ARBA00022840"/>
    </source>
</evidence>
<keyword evidence="9" id="KW-0963">Cytoplasm</keyword>
<feature type="binding site" evidence="9">
    <location>
        <position position="133"/>
    </location>
    <ligand>
        <name>L-citrulline</name>
        <dbReference type="ChEBI" id="CHEBI:57743"/>
    </ligand>
</feature>
<feature type="binding site" evidence="9">
    <location>
        <position position="97"/>
    </location>
    <ligand>
        <name>L-citrulline</name>
        <dbReference type="ChEBI" id="CHEBI:57743"/>
    </ligand>
</feature>
<dbReference type="NCBIfam" id="NF001770">
    <property type="entry name" value="PRK00509.1"/>
    <property type="match status" value="1"/>
</dbReference>
<dbReference type="InterPro" id="IPR014729">
    <property type="entry name" value="Rossmann-like_a/b/a_fold"/>
</dbReference>
<dbReference type="PROSITE" id="PS00565">
    <property type="entry name" value="ARGININOSUCCIN_SYN_2"/>
    <property type="match status" value="1"/>
</dbReference>
<reference evidence="12 13" key="1">
    <citation type="journal article" date="2018" name="Elife">
        <title>Discovery and characterization of a prevalent human gut bacterial enzyme sufficient for the inactivation of a family of plant toxins.</title>
        <authorList>
            <person name="Koppel N."/>
            <person name="Bisanz J.E."/>
            <person name="Pandelia M.E."/>
            <person name="Turnbaugh P.J."/>
            <person name="Balskus E.P."/>
        </authorList>
    </citation>
    <scope>NUCLEOTIDE SEQUENCE [LARGE SCALE GENOMIC DNA]</scope>
    <source>
        <strain evidence="12 13">W1 BHI 6</strain>
    </source>
</reference>
<dbReference type="GO" id="GO:0004055">
    <property type="term" value="F:argininosuccinate synthase activity"/>
    <property type="evidence" value="ECO:0007669"/>
    <property type="project" value="UniProtKB-UniRule"/>
</dbReference>
<dbReference type="InterPro" id="IPR024074">
    <property type="entry name" value="AS_cat/multimer_dom_body"/>
</dbReference>
<dbReference type="PANTHER" id="PTHR11587:SF2">
    <property type="entry name" value="ARGININOSUCCINATE SYNTHASE"/>
    <property type="match status" value="1"/>
</dbReference>
<dbReference type="EC" id="6.3.4.5" evidence="3 9"/>
<comment type="subunit">
    <text evidence="2 9">Homotetramer.</text>
</comment>
<feature type="binding site" evidence="9">
    <location>
        <position position="283"/>
    </location>
    <ligand>
        <name>L-citrulline</name>
        <dbReference type="ChEBI" id="CHEBI:57743"/>
    </ligand>
</feature>
<name>A0A369MMI8_EGGLN</name>
<feature type="binding site" evidence="9">
    <location>
        <position position="271"/>
    </location>
    <ligand>
        <name>L-citrulline</name>
        <dbReference type="ChEBI" id="CHEBI:57743"/>
    </ligand>
</feature>
<evidence type="ECO:0000259" key="10">
    <source>
        <dbReference type="Pfam" id="PF00764"/>
    </source>
</evidence>
<dbReference type="Pfam" id="PF00764">
    <property type="entry name" value="Arginosuc_synth"/>
    <property type="match status" value="1"/>
</dbReference>
<dbReference type="NCBIfam" id="TIGR00032">
    <property type="entry name" value="argG"/>
    <property type="match status" value="1"/>
</dbReference>
<organism evidence="12 13">
    <name type="scientific">Eggerthella lenta</name>
    <name type="common">Eubacterium lentum</name>
    <dbReference type="NCBI Taxonomy" id="84112"/>
    <lineage>
        <taxon>Bacteria</taxon>
        <taxon>Bacillati</taxon>
        <taxon>Actinomycetota</taxon>
        <taxon>Coriobacteriia</taxon>
        <taxon>Eggerthellales</taxon>
        <taxon>Eggerthellaceae</taxon>
        <taxon>Eggerthella</taxon>
    </lineage>
</organism>
<dbReference type="FunFam" id="3.40.50.620:FF:000019">
    <property type="entry name" value="Argininosuccinate synthase"/>
    <property type="match status" value="1"/>
</dbReference>
<comment type="caution">
    <text evidence="9">Lacks conserved residue(s) required for the propagation of feature annotation.</text>
</comment>
<dbReference type="Gene3D" id="1.20.5.470">
    <property type="entry name" value="Single helix bin"/>
    <property type="match status" value="1"/>
</dbReference>
<evidence type="ECO:0000313" key="13">
    <source>
        <dbReference type="Proteomes" id="UP000253970"/>
    </source>
</evidence>
<keyword evidence="7 9" id="KW-0547">Nucleotide-binding</keyword>
<keyword evidence="6 9" id="KW-0028">Amino-acid biosynthesis</keyword>
<feature type="domain" description="Arginosuccinate synthase-like N-terminal" evidence="10">
    <location>
        <begin position="14"/>
        <end position="176"/>
    </location>
</feature>
<evidence type="ECO:0000256" key="2">
    <source>
        <dbReference type="ARBA" id="ARBA00011881"/>
    </source>
</evidence>
<feature type="binding site" evidence="9">
    <location>
        <position position="127"/>
    </location>
    <ligand>
        <name>ATP</name>
        <dbReference type="ChEBI" id="CHEBI:30616"/>
    </ligand>
</feature>
<comment type="catalytic activity">
    <reaction evidence="9">
        <text>L-citrulline + L-aspartate + ATP = 2-(N(omega)-L-arginino)succinate + AMP + diphosphate + H(+)</text>
        <dbReference type="Rhea" id="RHEA:10932"/>
        <dbReference type="ChEBI" id="CHEBI:15378"/>
        <dbReference type="ChEBI" id="CHEBI:29991"/>
        <dbReference type="ChEBI" id="CHEBI:30616"/>
        <dbReference type="ChEBI" id="CHEBI:33019"/>
        <dbReference type="ChEBI" id="CHEBI:57472"/>
        <dbReference type="ChEBI" id="CHEBI:57743"/>
        <dbReference type="ChEBI" id="CHEBI:456215"/>
        <dbReference type="EC" id="6.3.4.5"/>
    </reaction>
</comment>
<dbReference type="GO" id="GO:0005524">
    <property type="term" value="F:ATP binding"/>
    <property type="evidence" value="ECO:0007669"/>
    <property type="project" value="UniProtKB-UniRule"/>
</dbReference>
<feature type="binding site" evidence="9">
    <location>
        <begin position="18"/>
        <end position="26"/>
    </location>
    <ligand>
        <name>ATP</name>
        <dbReference type="ChEBI" id="CHEBI:30616"/>
    </ligand>
</feature>
<dbReference type="RefSeq" id="WP_114532925.1">
    <property type="nucleotide sequence ID" value="NZ_JADNER010000002.1"/>
</dbReference>
<comment type="similarity">
    <text evidence="9">Belongs to the argininosuccinate synthase family. Type 1 subfamily.</text>
</comment>
<evidence type="ECO:0000256" key="1">
    <source>
        <dbReference type="ARBA" id="ARBA00004967"/>
    </source>
</evidence>
<protein>
    <recommendedName>
        <fullName evidence="3 9">Argininosuccinate synthase</fullName>
        <ecNumber evidence="3 9">6.3.4.5</ecNumber>
    </recommendedName>
    <alternativeName>
        <fullName evidence="9">Citrulline--aspartate ligase</fullName>
    </alternativeName>
</protein>
<proteinExistence type="inferred from homology"/>
<evidence type="ECO:0000256" key="5">
    <source>
        <dbReference type="ARBA" id="ARBA00022598"/>
    </source>
</evidence>
<comment type="pathway">
    <text evidence="1 9">Amino-acid biosynthesis; L-arginine biosynthesis; L-arginine from L-ornithine and carbamoyl phosphate: step 2/3.</text>
</comment>
<dbReference type="Proteomes" id="UP000253970">
    <property type="component" value="Unassembled WGS sequence"/>
</dbReference>
<feature type="binding site" evidence="9">
    <location>
        <position position="137"/>
    </location>
    <ligand>
        <name>L-citrulline</name>
        <dbReference type="ChEBI" id="CHEBI:57743"/>
    </ligand>
</feature>
<dbReference type="UniPathway" id="UPA00068">
    <property type="reaction ID" value="UER00113"/>
</dbReference>
<feature type="binding site" evidence="9">
    <location>
        <position position="186"/>
    </location>
    <ligand>
        <name>L-citrulline</name>
        <dbReference type="ChEBI" id="CHEBI:57743"/>
    </ligand>
</feature>
<dbReference type="AlphaFoldDB" id="A0A369MMI8"/>
<gene>
    <name evidence="9" type="primary">argG</name>
    <name evidence="12" type="ORF">C1875_03265</name>
</gene>
<dbReference type="Pfam" id="PF20979">
    <property type="entry name" value="Arginosuc_syn_C"/>
    <property type="match status" value="1"/>
</dbReference>
<dbReference type="InterPro" id="IPR018223">
    <property type="entry name" value="Arginosuc_synth_CS"/>
</dbReference>
<dbReference type="InterPro" id="IPR048268">
    <property type="entry name" value="Arginosuc_syn_C"/>
</dbReference>
<accession>A0A369MMI8</accession>
<evidence type="ECO:0000256" key="7">
    <source>
        <dbReference type="ARBA" id="ARBA00022741"/>
    </source>
</evidence>
<dbReference type="GO" id="GO:0006526">
    <property type="term" value="P:L-arginine biosynthetic process"/>
    <property type="evidence" value="ECO:0007669"/>
    <property type="project" value="UniProtKB-UniRule"/>
</dbReference>
<comment type="subcellular location">
    <subcellularLocation>
        <location evidence="9">Cytoplasm</location>
    </subcellularLocation>
</comment>
<feature type="domain" description="Arginosuccinate synthase C-terminal" evidence="11">
    <location>
        <begin position="185"/>
        <end position="402"/>
    </location>
</feature>
<evidence type="ECO:0000256" key="6">
    <source>
        <dbReference type="ARBA" id="ARBA00022605"/>
    </source>
</evidence>
<comment type="caution">
    <text evidence="12">The sequence shown here is derived from an EMBL/GenBank/DDBJ whole genome shotgun (WGS) entry which is preliminary data.</text>
</comment>
<dbReference type="InterPro" id="IPR023434">
    <property type="entry name" value="Arginosuc_synth_type_1_subfam"/>
</dbReference>
<dbReference type="SUPFAM" id="SSF69864">
    <property type="entry name" value="Argininosuccinate synthetase, C-terminal domain"/>
    <property type="match status" value="1"/>
</dbReference>
<dbReference type="GO" id="GO:0000053">
    <property type="term" value="P:argininosuccinate metabolic process"/>
    <property type="evidence" value="ECO:0007669"/>
    <property type="project" value="TreeGrafter"/>
</dbReference>
<dbReference type="InterPro" id="IPR001518">
    <property type="entry name" value="Arginosuc_synth"/>
</dbReference>
<dbReference type="HAMAP" id="MF_00005">
    <property type="entry name" value="Arg_succ_synth_type1"/>
    <property type="match status" value="1"/>
</dbReference>
<evidence type="ECO:0000256" key="4">
    <source>
        <dbReference type="ARBA" id="ARBA00022571"/>
    </source>
</evidence>
<evidence type="ECO:0000259" key="11">
    <source>
        <dbReference type="Pfam" id="PF20979"/>
    </source>
</evidence>